<evidence type="ECO:0000313" key="3">
    <source>
        <dbReference type="Proteomes" id="UP000572051"/>
    </source>
</evidence>
<dbReference type="EMBL" id="JACCFS010000001">
    <property type="protein sequence ID" value="NYJ34662.1"/>
    <property type="molecule type" value="Genomic_DNA"/>
</dbReference>
<gene>
    <name evidence="2" type="ORF">HNR10_002543</name>
</gene>
<comment type="caution">
    <text evidence="2">The sequence shown here is derived from an EMBL/GenBank/DDBJ whole genome shotgun (WGS) entry which is preliminary data.</text>
</comment>
<name>A0A7Z0EMK5_9ACTN</name>
<keyword evidence="3" id="KW-1185">Reference proteome</keyword>
<feature type="region of interest" description="Disordered" evidence="1">
    <location>
        <begin position="109"/>
        <end position="128"/>
    </location>
</feature>
<accession>A0A7Z0EMK5</accession>
<sequence>MRYLRSVDLEAVRAAAARSFQLTRAPEPTDPLATRDRAAEPPESVIVSFPGGTGPASPETGAWERRPLAPVIALCEHYRHHKRRRGLRVAAFRACSCDWVERPVPHRPRHAKCATEPARPRRRRSSRVRSYVAQSSGDLAPLASAVRAWISVVASGPDGGSVLEGARPDVGAVA</sequence>
<evidence type="ECO:0000256" key="1">
    <source>
        <dbReference type="SAM" id="MobiDB-lite"/>
    </source>
</evidence>
<organism evidence="2 3">
    <name type="scientific">Nocardiopsis aegyptia</name>
    <dbReference type="NCBI Taxonomy" id="220378"/>
    <lineage>
        <taxon>Bacteria</taxon>
        <taxon>Bacillati</taxon>
        <taxon>Actinomycetota</taxon>
        <taxon>Actinomycetes</taxon>
        <taxon>Streptosporangiales</taxon>
        <taxon>Nocardiopsidaceae</taxon>
        <taxon>Nocardiopsis</taxon>
    </lineage>
</organism>
<reference evidence="2 3" key="1">
    <citation type="submission" date="2020-07" db="EMBL/GenBank/DDBJ databases">
        <title>Sequencing the genomes of 1000 actinobacteria strains.</title>
        <authorList>
            <person name="Klenk H.-P."/>
        </authorList>
    </citation>
    <scope>NUCLEOTIDE SEQUENCE [LARGE SCALE GENOMIC DNA]</scope>
    <source>
        <strain evidence="2 3">DSM 44442</strain>
    </source>
</reference>
<evidence type="ECO:0000313" key="2">
    <source>
        <dbReference type="EMBL" id="NYJ34662.1"/>
    </source>
</evidence>
<proteinExistence type="predicted"/>
<dbReference type="Proteomes" id="UP000572051">
    <property type="component" value="Unassembled WGS sequence"/>
</dbReference>
<protein>
    <submittedName>
        <fullName evidence="2">Uncharacterized protein</fullName>
    </submittedName>
</protein>
<dbReference type="AlphaFoldDB" id="A0A7Z0EMK5"/>